<keyword evidence="5 9" id="KW-1133">Transmembrane helix</keyword>
<gene>
    <name evidence="13" type="primary">ytfL</name>
    <name evidence="13" type="ORF">Dxin01_02522</name>
</gene>
<keyword evidence="6 8" id="KW-0129">CBS domain</keyword>
<feature type="transmembrane region" description="Helical" evidence="10">
    <location>
        <begin position="36"/>
        <end position="57"/>
    </location>
</feature>
<evidence type="ECO:0000313" key="13">
    <source>
        <dbReference type="EMBL" id="GAA5502775.1"/>
    </source>
</evidence>
<dbReference type="Proteomes" id="UP001458946">
    <property type="component" value="Unassembled WGS sequence"/>
</dbReference>
<dbReference type="InterPro" id="IPR016169">
    <property type="entry name" value="FAD-bd_PCMH_sub2"/>
</dbReference>
<evidence type="ECO:0000256" key="5">
    <source>
        <dbReference type="ARBA" id="ARBA00022989"/>
    </source>
</evidence>
<evidence type="ECO:0000256" key="1">
    <source>
        <dbReference type="ARBA" id="ARBA00004651"/>
    </source>
</evidence>
<feature type="domain" description="CNNM transmembrane" evidence="12">
    <location>
        <begin position="28"/>
        <end position="229"/>
    </location>
</feature>
<sequence>MYLLQTCCKLGFSLSREALGRRASYTGEVGQPWFEFGILILLLLVNGFFSASELGVVSARRSRLEAAAARGEGGAASAVRLSERPGAFLATVQIGITLVSTISAVFAGENLTRHVEPLFRAWLGPELSRTVANAAVVLLVTFLSLVLGELAPKNIALRNPERLAARVAPFFSGLSIIARPIVWLLDVTTRGLLALLGIRGEAPEVITEEDVKAIVKQATQSGSLENTEQQRIASVMRFNDRRVRDLMTPRVDAVTLRGSMTTEEAVQTVLQSGHPWYAVQDDLSEVIGQMAVQDVLRALYEGRPLSEFVQPVLFLPESAWAEDALTRMESAGHQRLVIVVDEYGDFSGVLSISDLLSNLAGVEVEDPETNELIRRDDGSYLADGSLPMHELREVLPLPVLGHEDFSTLAGYVLHILGDFPQVGTTLGAEDWRLEVLDMDGTRIDRLLIVPPAGFIVQDERVGEE</sequence>
<dbReference type="Pfam" id="PF00571">
    <property type="entry name" value="CBS"/>
    <property type="match status" value="1"/>
</dbReference>
<dbReference type="Gene3D" id="3.10.580.10">
    <property type="entry name" value="CBS-domain"/>
    <property type="match status" value="1"/>
</dbReference>
<dbReference type="InterPro" id="IPR051676">
    <property type="entry name" value="UPF0053_domain"/>
</dbReference>
<comment type="subcellular location">
    <subcellularLocation>
        <location evidence="1">Cell membrane</location>
        <topology evidence="1">Multi-pass membrane protein</topology>
    </subcellularLocation>
</comment>
<evidence type="ECO:0000256" key="2">
    <source>
        <dbReference type="ARBA" id="ARBA00022475"/>
    </source>
</evidence>
<dbReference type="PANTHER" id="PTHR43099:SF5">
    <property type="entry name" value="HLYC_CORC FAMILY TRANSPORTER"/>
    <property type="match status" value="1"/>
</dbReference>
<evidence type="ECO:0000259" key="12">
    <source>
        <dbReference type="PROSITE" id="PS51846"/>
    </source>
</evidence>
<dbReference type="SUPFAM" id="SSF54631">
    <property type="entry name" value="CBS-domain pair"/>
    <property type="match status" value="1"/>
</dbReference>
<comment type="caution">
    <text evidence="13">The sequence shown here is derived from an EMBL/GenBank/DDBJ whole genome shotgun (WGS) entry which is preliminary data.</text>
</comment>
<dbReference type="EMBL" id="BAABRN010000029">
    <property type="protein sequence ID" value="GAA5502775.1"/>
    <property type="molecule type" value="Genomic_DNA"/>
</dbReference>
<organism evidence="13 14">
    <name type="scientific">Deinococcus xinjiangensis</name>
    <dbReference type="NCBI Taxonomy" id="457454"/>
    <lineage>
        <taxon>Bacteria</taxon>
        <taxon>Thermotogati</taxon>
        <taxon>Deinococcota</taxon>
        <taxon>Deinococci</taxon>
        <taxon>Deinococcales</taxon>
        <taxon>Deinococcaceae</taxon>
        <taxon>Deinococcus</taxon>
    </lineage>
</organism>
<evidence type="ECO:0000256" key="3">
    <source>
        <dbReference type="ARBA" id="ARBA00022692"/>
    </source>
</evidence>
<feature type="transmembrane region" description="Helical" evidence="10">
    <location>
        <begin position="127"/>
        <end position="151"/>
    </location>
</feature>
<dbReference type="PROSITE" id="PS51846">
    <property type="entry name" value="CNNM"/>
    <property type="match status" value="1"/>
</dbReference>
<dbReference type="PANTHER" id="PTHR43099">
    <property type="entry name" value="UPF0053 PROTEIN YRKA"/>
    <property type="match status" value="1"/>
</dbReference>
<name>A0ABP9VEX1_9DEIO</name>
<evidence type="ECO:0000256" key="9">
    <source>
        <dbReference type="PROSITE-ProRule" id="PRU01193"/>
    </source>
</evidence>
<keyword evidence="3 9" id="KW-0812">Transmembrane</keyword>
<dbReference type="InterPro" id="IPR005170">
    <property type="entry name" value="Transptr-assoc_dom"/>
</dbReference>
<dbReference type="SMART" id="SM01091">
    <property type="entry name" value="CorC_HlyC"/>
    <property type="match status" value="1"/>
</dbReference>
<evidence type="ECO:0000256" key="6">
    <source>
        <dbReference type="ARBA" id="ARBA00023122"/>
    </source>
</evidence>
<dbReference type="Gene3D" id="3.30.465.10">
    <property type="match status" value="1"/>
</dbReference>
<evidence type="ECO:0000256" key="4">
    <source>
        <dbReference type="ARBA" id="ARBA00022737"/>
    </source>
</evidence>
<dbReference type="InterPro" id="IPR044751">
    <property type="entry name" value="Ion_transp-like_CBS"/>
</dbReference>
<keyword evidence="4" id="KW-0677">Repeat</keyword>
<feature type="domain" description="CBS" evidence="11">
    <location>
        <begin position="308"/>
        <end position="368"/>
    </location>
</feature>
<dbReference type="SMART" id="SM00116">
    <property type="entry name" value="CBS"/>
    <property type="match status" value="2"/>
</dbReference>
<keyword evidence="14" id="KW-1185">Reference proteome</keyword>
<evidence type="ECO:0000256" key="8">
    <source>
        <dbReference type="PROSITE-ProRule" id="PRU00703"/>
    </source>
</evidence>
<dbReference type="Pfam" id="PF01595">
    <property type="entry name" value="CNNM"/>
    <property type="match status" value="1"/>
</dbReference>
<evidence type="ECO:0000256" key="7">
    <source>
        <dbReference type="ARBA" id="ARBA00023136"/>
    </source>
</evidence>
<dbReference type="SUPFAM" id="SSF56176">
    <property type="entry name" value="FAD-binding/transporter-associated domain-like"/>
    <property type="match status" value="1"/>
</dbReference>
<dbReference type="Pfam" id="PF03471">
    <property type="entry name" value="CorC_HlyC"/>
    <property type="match status" value="1"/>
</dbReference>
<protein>
    <submittedName>
        <fullName evidence="13">UPF0053 inner membrane protein YtfL</fullName>
    </submittedName>
</protein>
<dbReference type="PROSITE" id="PS51371">
    <property type="entry name" value="CBS"/>
    <property type="match status" value="2"/>
</dbReference>
<dbReference type="CDD" id="cd04590">
    <property type="entry name" value="CBS_pair_CorC_HlyC_assoc"/>
    <property type="match status" value="1"/>
</dbReference>
<evidence type="ECO:0000259" key="11">
    <source>
        <dbReference type="PROSITE" id="PS51371"/>
    </source>
</evidence>
<dbReference type="InterPro" id="IPR036318">
    <property type="entry name" value="FAD-bd_PCMH-like_sf"/>
</dbReference>
<keyword evidence="7 9" id="KW-0472">Membrane</keyword>
<feature type="transmembrane region" description="Helical" evidence="10">
    <location>
        <begin position="163"/>
        <end position="185"/>
    </location>
</feature>
<keyword evidence="2" id="KW-1003">Cell membrane</keyword>
<proteinExistence type="predicted"/>
<evidence type="ECO:0000313" key="14">
    <source>
        <dbReference type="Proteomes" id="UP001458946"/>
    </source>
</evidence>
<reference evidence="13 14" key="1">
    <citation type="submission" date="2024-02" db="EMBL/GenBank/DDBJ databases">
        <title>Deinococcus xinjiangensis NBRC 107630.</title>
        <authorList>
            <person name="Ichikawa N."/>
            <person name="Katano-Makiyama Y."/>
            <person name="Hidaka K."/>
        </authorList>
    </citation>
    <scope>NUCLEOTIDE SEQUENCE [LARGE SCALE GENOMIC DNA]</scope>
    <source>
        <strain evidence="13 14">NBRC 107630</strain>
    </source>
</reference>
<accession>A0ABP9VEX1</accession>
<feature type="domain" description="CBS" evidence="11">
    <location>
        <begin position="247"/>
        <end position="305"/>
    </location>
</feature>
<evidence type="ECO:0000256" key="10">
    <source>
        <dbReference type="SAM" id="Phobius"/>
    </source>
</evidence>
<feature type="transmembrane region" description="Helical" evidence="10">
    <location>
        <begin position="87"/>
        <end position="107"/>
    </location>
</feature>
<dbReference type="InterPro" id="IPR002550">
    <property type="entry name" value="CNNM"/>
</dbReference>
<dbReference type="InterPro" id="IPR000644">
    <property type="entry name" value="CBS_dom"/>
</dbReference>
<dbReference type="InterPro" id="IPR046342">
    <property type="entry name" value="CBS_dom_sf"/>
</dbReference>